<gene>
    <name evidence="2" type="ORF">ODALV1_LOCUS3497</name>
    <name evidence="3" type="ORF">ODALV1_LOCUS3498</name>
</gene>
<evidence type="ECO:0000313" key="4">
    <source>
        <dbReference type="Proteomes" id="UP001642540"/>
    </source>
</evidence>
<dbReference type="Proteomes" id="UP001642540">
    <property type="component" value="Unassembled WGS sequence"/>
</dbReference>
<name>A0ABP1PT62_9HEXA</name>
<dbReference type="EMBL" id="CAXLJM020000011">
    <property type="protein sequence ID" value="CAL8076515.1"/>
    <property type="molecule type" value="Genomic_DNA"/>
</dbReference>
<comment type="caution">
    <text evidence="3">The sequence shown here is derived from an EMBL/GenBank/DDBJ whole genome shotgun (WGS) entry which is preliminary data.</text>
</comment>
<proteinExistence type="predicted"/>
<organism evidence="3 4">
    <name type="scientific">Orchesella dallaii</name>
    <dbReference type="NCBI Taxonomy" id="48710"/>
    <lineage>
        <taxon>Eukaryota</taxon>
        <taxon>Metazoa</taxon>
        <taxon>Ecdysozoa</taxon>
        <taxon>Arthropoda</taxon>
        <taxon>Hexapoda</taxon>
        <taxon>Collembola</taxon>
        <taxon>Entomobryomorpha</taxon>
        <taxon>Entomobryoidea</taxon>
        <taxon>Orchesellidae</taxon>
        <taxon>Orchesellinae</taxon>
        <taxon>Orchesella</taxon>
    </lineage>
</organism>
<evidence type="ECO:0000313" key="3">
    <source>
        <dbReference type="EMBL" id="CAL8076515.1"/>
    </source>
</evidence>
<protein>
    <submittedName>
        <fullName evidence="3">Uncharacterized protein</fullName>
    </submittedName>
</protein>
<feature type="chain" id="PRO_5045029695" evidence="1">
    <location>
        <begin position="23"/>
        <end position="116"/>
    </location>
</feature>
<sequence length="116" mass="12780">MTMFPLIFTLIFVFIWSQFALAKGMDPALKVDVCEVLNNCADAKSLFEKQCEEYFKPDEAGIVCCRPDVVSLDAVLDVIKICKCCLEPSLGCGSNCVTAANIPLELNLLKNQTLLL</sequence>
<evidence type="ECO:0000256" key="1">
    <source>
        <dbReference type="SAM" id="SignalP"/>
    </source>
</evidence>
<dbReference type="EMBL" id="CAXLJM020000011">
    <property type="protein sequence ID" value="CAL8076512.1"/>
    <property type="molecule type" value="Genomic_DNA"/>
</dbReference>
<feature type="signal peptide" evidence="1">
    <location>
        <begin position="1"/>
        <end position="22"/>
    </location>
</feature>
<evidence type="ECO:0000313" key="2">
    <source>
        <dbReference type="EMBL" id="CAL8076512.1"/>
    </source>
</evidence>
<keyword evidence="4" id="KW-1185">Reference proteome</keyword>
<keyword evidence="1" id="KW-0732">Signal</keyword>
<accession>A0ABP1PT62</accession>
<reference evidence="3 4" key="1">
    <citation type="submission" date="2024-08" db="EMBL/GenBank/DDBJ databases">
        <authorList>
            <person name="Cucini C."/>
            <person name="Frati F."/>
        </authorList>
    </citation>
    <scope>NUCLEOTIDE SEQUENCE [LARGE SCALE GENOMIC DNA]</scope>
</reference>